<dbReference type="PANTHER" id="PTHR36838">
    <property type="entry name" value="AUXIN EFFLUX CARRIER FAMILY PROTEIN"/>
    <property type="match status" value="1"/>
</dbReference>
<feature type="transmembrane region" description="Helical" evidence="6">
    <location>
        <begin position="123"/>
        <end position="143"/>
    </location>
</feature>
<evidence type="ECO:0000256" key="3">
    <source>
        <dbReference type="ARBA" id="ARBA00022692"/>
    </source>
</evidence>
<keyword evidence="4 6" id="KW-1133">Transmembrane helix</keyword>
<evidence type="ECO:0000256" key="4">
    <source>
        <dbReference type="ARBA" id="ARBA00022989"/>
    </source>
</evidence>
<evidence type="ECO:0000256" key="6">
    <source>
        <dbReference type="SAM" id="Phobius"/>
    </source>
</evidence>
<dbReference type="RefSeq" id="WP_025282892.1">
    <property type="nucleotide sequence ID" value="NZ_CP007268.1"/>
</dbReference>
<keyword evidence="2" id="KW-0813">Transport</keyword>
<dbReference type="PATRIC" id="fig|1354791.3.peg.476"/>
<feature type="transmembrane region" description="Helical" evidence="6">
    <location>
        <begin position="252"/>
        <end position="275"/>
    </location>
</feature>
<feature type="transmembrane region" description="Helical" evidence="6">
    <location>
        <begin position="12"/>
        <end position="28"/>
    </location>
</feature>
<dbReference type="Proteomes" id="UP000019442">
    <property type="component" value="Chromosome"/>
</dbReference>
<dbReference type="InterPro" id="IPR038770">
    <property type="entry name" value="Na+/solute_symporter_sf"/>
</dbReference>
<reference evidence="7 8" key="1">
    <citation type="journal article" date="2014" name="J Genomics">
        <title>Draft Genome Sequence of the Extremely Halophilic Phototrophic Purple Sulfur Bacterium Halorhodospira halochloris.</title>
        <authorList>
            <person name="Singh K.S."/>
            <person name="Kirksey J."/>
            <person name="Hoff W.D."/>
            <person name="Deole R."/>
        </authorList>
    </citation>
    <scope>NUCLEOTIDE SEQUENCE [LARGE SCALE GENOMIC DNA]</scope>
    <source>
        <strain evidence="7 8">A</strain>
    </source>
</reference>
<feature type="transmembrane region" description="Helical" evidence="6">
    <location>
        <begin position="287"/>
        <end position="305"/>
    </location>
</feature>
<gene>
    <name evidence="7" type="ORF">M911_15680</name>
</gene>
<feature type="transmembrane region" description="Helical" evidence="6">
    <location>
        <begin position="220"/>
        <end position="240"/>
    </location>
</feature>
<dbReference type="PANTHER" id="PTHR36838:SF1">
    <property type="entry name" value="SLR1864 PROTEIN"/>
    <property type="match status" value="1"/>
</dbReference>
<organism evidence="7 8">
    <name type="scientific">Ectothiorhodospira haloalkaliphila</name>
    <dbReference type="NCBI Taxonomy" id="421628"/>
    <lineage>
        <taxon>Bacteria</taxon>
        <taxon>Pseudomonadati</taxon>
        <taxon>Pseudomonadota</taxon>
        <taxon>Gammaproteobacteria</taxon>
        <taxon>Chromatiales</taxon>
        <taxon>Ectothiorhodospiraceae</taxon>
        <taxon>Ectothiorhodospira</taxon>
    </lineage>
</organism>
<evidence type="ECO:0000256" key="5">
    <source>
        <dbReference type="ARBA" id="ARBA00023136"/>
    </source>
</evidence>
<dbReference type="GO" id="GO:0016020">
    <property type="term" value="C:membrane"/>
    <property type="evidence" value="ECO:0007669"/>
    <property type="project" value="InterPro"/>
</dbReference>
<feature type="transmembrane region" description="Helical" evidence="6">
    <location>
        <begin position="94"/>
        <end position="117"/>
    </location>
</feature>
<feature type="transmembrane region" description="Helical" evidence="6">
    <location>
        <begin position="35"/>
        <end position="55"/>
    </location>
</feature>
<dbReference type="OrthoDB" id="9810457at2"/>
<feature type="transmembrane region" description="Helical" evidence="6">
    <location>
        <begin position="61"/>
        <end position="82"/>
    </location>
</feature>
<dbReference type="Gene3D" id="1.20.1530.20">
    <property type="match status" value="1"/>
</dbReference>
<dbReference type="Pfam" id="PF01758">
    <property type="entry name" value="SBF"/>
    <property type="match status" value="1"/>
</dbReference>
<evidence type="ECO:0000256" key="2">
    <source>
        <dbReference type="ARBA" id="ARBA00022448"/>
    </source>
</evidence>
<feature type="transmembrane region" description="Helical" evidence="6">
    <location>
        <begin position="192"/>
        <end position="213"/>
    </location>
</feature>
<dbReference type="HOGENOM" id="CLU_056175_4_2_6"/>
<accession>W8L939</accession>
<dbReference type="InterPro" id="IPR002657">
    <property type="entry name" value="BilAc:Na_symport/Acr3"/>
</dbReference>
<evidence type="ECO:0000313" key="7">
    <source>
        <dbReference type="EMBL" id="AHK80350.1"/>
    </source>
</evidence>
<name>W8L939_9GAMM</name>
<dbReference type="KEGG" id="hhc:M911_15680"/>
<dbReference type="EMBL" id="CP007268">
    <property type="protein sequence ID" value="AHK80350.1"/>
    <property type="molecule type" value="Genomic_DNA"/>
</dbReference>
<evidence type="ECO:0000256" key="1">
    <source>
        <dbReference type="ARBA" id="ARBA00004127"/>
    </source>
</evidence>
<evidence type="ECO:0000313" key="8">
    <source>
        <dbReference type="Proteomes" id="UP000019442"/>
    </source>
</evidence>
<comment type="subcellular location">
    <subcellularLocation>
        <location evidence="1">Endomembrane system</location>
        <topology evidence="1">Multi-pass membrane protein</topology>
    </subcellularLocation>
</comment>
<proteinExistence type="predicted"/>
<dbReference type="AlphaFoldDB" id="W8L939"/>
<keyword evidence="8" id="KW-1185">Reference proteome</keyword>
<keyword evidence="3 6" id="KW-0812">Transmembrane</keyword>
<reference evidence="8" key="2">
    <citation type="submission" date="2014-02" db="EMBL/GenBank/DDBJ databases">
        <title>Draft Genome Sequence of extremely halophilic bacteria Halorhodospira halochloris.</title>
        <authorList>
            <person name="Singh K.S."/>
        </authorList>
    </citation>
    <scope>NUCLEOTIDE SEQUENCE [LARGE SCALE GENOMIC DNA]</scope>
    <source>
        <strain evidence="8">A</strain>
    </source>
</reference>
<feature type="transmembrane region" description="Helical" evidence="6">
    <location>
        <begin position="163"/>
        <end position="180"/>
    </location>
</feature>
<keyword evidence="5 6" id="KW-0472">Membrane</keyword>
<sequence length="310" mass="33457">MTTTLSLFTQLLPLYITIALGWVAGRYLNASGGHIAGIMLYIITPSVIFAGVMHAPLSPSVILLPVMVFGFCTLIALSHLYVARRWLRDSTASLIPLSVGTGNSGYFGIPVALLLFGTEGLSIYILCMLGTTLFETSVGFYLAARGRFGIRDCMIKVARLPSLYAFLLGVMLNLNDIGIADALQPLFDNLRGAYSILGMMIIGMSILSFRGLVGSGRFTLLAFAGKFISWPVLALTFAWMDAHWLGIYDLAVHQALFLLSITPVAANTVVIASILKTHPQQAAGTTLLSTLFALAFIPVMVTWWMPQGLG</sequence>
<dbReference type="GO" id="GO:0012505">
    <property type="term" value="C:endomembrane system"/>
    <property type="evidence" value="ECO:0007669"/>
    <property type="project" value="UniProtKB-SubCell"/>
</dbReference>
<protein>
    <submittedName>
        <fullName evidence="7">Transporter</fullName>
    </submittedName>
</protein>